<name>A0A964E155_9PROT</name>
<protein>
    <submittedName>
        <fullName evidence="2">Uncharacterized protein</fullName>
    </submittedName>
</protein>
<dbReference type="Proteomes" id="UP000708298">
    <property type="component" value="Unassembled WGS sequence"/>
</dbReference>
<feature type="region of interest" description="Disordered" evidence="1">
    <location>
        <begin position="397"/>
        <end position="419"/>
    </location>
</feature>
<feature type="region of interest" description="Disordered" evidence="1">
    <location>
        <begin position="1"/>
        <end position="22"/>
    </location>
</feature>
<proteinExistence type="predicted"/>
<keyword evidence="3" id="KW-1185">Reference proteome</keyword>
<feature type="compositionally biased region" description="Basic and acidic residues" evidence="1">
    <location>
        <begin position="398"/>
        <end position="419"/>
    </location>
</feature>
<accession>A0A964E155</accession>
<sequence>MADTDPSGSAQPPRPPATQEMLDATSRYADEIRERNPQLADAITILRNENTEPLRANQSDFQRSIARMTEDVEKVLGHQLPLSEAARSDMTRLAGSAPGLENERMIALLQSTPTINNPELMRDIRTTGAEVARQSDQNTDHIRDRLDHLEHAVRQADRAPPLAPPPEAPKAEATTAPTSARTDRPEGADASTEGQAGTRQDRSSQKGQEEATRTQEEARAQAAAQQANQQVRQATVLDHINGVVRNVTGGAASAPWDSAPQPFAGRLAAFESQIREGRDSNGLQNAERAGRAALDAMEGFRAGDGATIMNRIASAARSDPEGMSGVLAGMRDGGRYQDLRQQFNTALVEEKGFANAYDKASEALAKYGEARTGVEQIIARRPDAANLTAKFQQLDAEIGDKAESTPSRREGRTSLEDISKQAAEIIQKAVEAVKSFFTPSGPDNTSRPSPSPS</sequence>
<feature type="compositionally biased region" description="Low complexity" evidence="1">
    <location>
        <begin position="171"/>
        <end position="180"/>
    </location>
</feature>
<feature type="compositionally biased region" description="Low complexity" evidence="1">
    <location>
        <begin position="220"/>
        <end position="231"/>
    </location>
</feature>
<dbReference type="RefSeq" id="WP_227323077.1">
    <property type="nucleotide sequence ID" value="NZ_JAESVB010000013.1"/>
</dbReference>
<dbReference type="GO" id="GO:0004371">
    <property type="term" value="F:glycerone kinase activity"/>
    <property type="evidence" value="ECO:0007669"/>
    <property type="project" value="InterPro"/>
</dbReference>
<dbReference type="EMBL" id="JAESVB010000013">
    <property type="protein sequence ID" value="MCB8877428.1"/>
    <property type="molecule type" value="Genomic_DNA"/>
</dbReference>
<organism evidence="2 3">
    <name type="scientific">Acidisoma silvae</name>
    <dbReference type="NCBI Taxonomy" id="2802396"/>
    <lineage>
        <taxon>Bacteria</taxon>
        <taxon>Pseudomonadati</taxon>
        <taxon>Pseudomonadota</taxon>
        <taxon>Alphaproteobacteria</taxon>
        <taxon>Acetobacterales</taxon>
        <taxon>Acidocellaceae</taxon>
        <taxon>Acidisoma</taxon>
    </lineage>
</organism>
<evidence type="ECO:0000313" key="3">
    <source>
        <dbReference type="Proteomes" id="UP000708298"/>
    </source>
</evidence>
<dbReference type="InterPro" id="IPR036117">
    <property type="entry name" value="DhaL_dom_sf"/>
</dbReference>
<feature type="compositionally biased region" description="Polar residues" evidence="1">
    <location>
        <begin position="1"/>
        <end position="10"/>
    </location>
</feature>
<dbReference type="SUPFAM" id="SSF101473">
    <property type="entry name" value="DhaL-like"/>
    <property type="match status" value="1"/>
</dbReference>
<evidence type="ECO:0000313" key="2">
    <source>
        <dbReference type="EMBL" id="MCB8877428.1"/>
    </source>
</evidence>
<feature type="compositionally biased region" description="Basic and acidic residues" evidence="1">
    <location>
        <begin position="199"/>
        <end position="219"/>
    </location>
</feature>
<feature type="region of interest" description="Disordered" evidence="1">
    <location>
        <begin position="157"/>
        <end position="231"/>
    </location>
</feature>
<reference evidence="2" key="1">
    <citation type="journal article" date="2021" name="Microorganisms">
        <title>Acidisoma silvae sp. nov. and Acidisomacellulosilytica sp. nov., Two Acidophilic Bacteria Isolated from Decaying Wood, Hydrolyzing Cellulose and Producing Poly-3-hydroxybutyrate.</title>
        <authorList>
            <person name="Mieszkin S."/>
            <person name="Pouder E."/>
            <person name="Uroz S."/>
            <person name="Simon-Colin C."/>
            <person name="Alain K."/>
        </authorList>
    </citation>
    <scope>NUCLEOTIDE SEQUENCE</scope>
    <source>
        <strain evidence="2">HW T2.11</strain>
    </source>
</reference>
<gene>
    <name evidence="2" type="ORF">ASILVAE211_19700</name>
</gene>
<dbReference type="AlphaFoldDB" id="A0A964E155"/>
<comment type="caution">
    <text evidence="2">The sequence shown here is derived from an EMBL/GenBank/DDBJ whole genome shotgun (WGS) entry which is preliminary data.</text>
</comment>
<dbReference type="GO" id="GO:0006071">
    <property type="term" value="P:glycerol metabolic process"/>
    <property type="evidence" value="ECO:0007669"/>
    <property type="project" value="InterPro"/>
</dbReference>
<evidence type="ECO:0000256" key="1">
    <source>
        <dbReference type="SAM" id="MobiDB-lite"/>
    </source>
</evidence>
<reference evidence="2" key="2">
    <citation type="submission" date="2021-01" db="EMBL/GenBank/DDBJ databases">
        <authorList>
            <person name="Mieszkin S."/>
            <person name="Pouder E."/>
            <person name="Alain K."/>
        </authorList>
    </citation>
    <scope>NUCLEOTIDE SEQUENCE</scope>
    <source>
        <strain evidence="2">HW T2.11</strain>
    </source>
</reference>